<dbReference type="RefSeq" id="WP_035245831.1">
    <property type="nucleotide sequence ID" value="NZ_ARXU01000003.1"/>
</dbReference>
<organism evidence="1 2">
    <name type="scientific">Alcanivorax jadensis T9</name>
    <dbReference type="NCBI Taxonomy" id="1177181"/>
    <lineage>
        <taxon>Bacteria</taxon>
        <taxon>Pseudomonadati</taxon>
        <taxon>Pseudomonadota</taxon>
        <taxon>Gammaproteobacteria</taxon>
        <taxon>Oceanospirillales</taxon>
        <taxon>Alcanivoracaceae</taxon>
        <taxon>Alcanivorax</taxon>
    </lineage>
</organism>
<proteinExistence type="predicted"/>
<keyword evidence="2" id="KW-1185">Reference proteome</keyword>
<name>A0ABR4WF10_9GAMM</name>
<dbReference type="Proteomes" id="UP000029443">
    <property type="component" value="Unassembled WGS sequence"/>
</dbReference>
<gene>
    <name evidence="1" type="ORF">T9A_01080</name>
</gene>
<accession>A0ABR4WF10</accession>
<protein>
    <submittedName>
        <fullName evidence="1">Uncharacterized protein</fullName>
    </submittedName>
</protein>
<dbReference type="EMBL" id="ARXU01000003">
    <property type="protein sequence ID" value="KGD61871.1"/>
    <property type="molecule type" value="Genomic_DNA"/>
</dbReference>
<sequence length="67" mass="7711">MNNKDAIERMHQRVGFLSYLPEPVNRDLDQAVDDYLESEKGRLEKAIDSGIQALPLWLRSIARSALR</sequence>
<comment type="caution">
    <text evidence="1">The sequence shown here is derived from an EMBL/GenBank/DDBJ whole genome shotgun (WGS) entry which is preliminary data.</text>
</comment>
<reference evidence="1 2" key="1">
    <citation type="submission" date="2012-09" db="EMBL/GenBank/DDBJ databases">
        <title>Genome Sequence of alkane-degrading Bacterium Alcanivorax jadensis T9.</title>
        <authorList>
            <person name="Lai Q."/>
            <person name="Shao Z."/>
        </authorList>
    </citation>
    <scope>NUCLEOTIDE SEQUENCE [LARGE SCALE GENOMIC DNA]</scope>
    <source>
        <strain evidence="1 2">T9</strain>
    </source>
</reference>
<evidence type="ECO:0000313" key="2">
    <source>
        <dbReference type="Proteomes" id="UP000029443"/>
    </source>
</evidence>
<evidence type="ECO:0000313" key="1">
    <source>
        <dbReference type="EMBL" id="KGD61871.1"/>
    </source>
</evidence>